<reference evidence="2 3" key="1">
    <citation type="submission" date="2021-12" db="EMBL/GenBank/DDBJ databases">
        <title>Discovery of the Pendulisporaceae a myxobacterial family with distinct sporulation behavior and unique specialized metabolism.</title>
        <authorList>
            <person name="Garcia R."/>
            <person name="Popoff A."/>
            <person name="Bader C.D."/>
            <person name="Loehr J."/>
            <person name="Walesch S."/>
            <person name="Walt C."/>
            <person name="Boldt J."/>
            <person name="Bunk B."/>
            <person name="Haeckl F.J.F.P.J."/>
            <person name="Gunesch A.P."/>
            <person name="Birkelbach J."/>
            <person name="Nuebel U."/>
            <person name="Pietschmann T."/>
            <person name="Bach T."/>
            <person name="Mueller R."/>
        </authorList>
    </citation>
    <scope>NUCLEOTIDE SEQUENCE [LARGE SCALE GENOMIC DNA]</scope>
    <source>
        <strain evidence="2 3">MSr12523</strain>
    </source>
</reference>
<proteinExistence type="predicted"/>
<protein>
    <submittedName>
        <fullName evidence="2">Uncharacterized protein</fullName>
    </submittedName>
</protein>
<evidence type="ECO:0000313" key="3">
    <source>
        <dbReference type="Proteomes" id="UP001379533"/>
    </source>
</evidence>
<keyword evidence="3" id="KW-1185">Reference proteome</keyword>
<dbReference type="EMBL" id="CP089982">
    <property type="protein sequence ID" value="WXA97229.1"/>
    <property type="molecule type" value="Genomic_DNA"/>
</dbReference>
<dbReference type="RefSeq" id="WP_394847844.1">
    <property type="nucleotide sequence ID" value="NZ_CP089982.1"/>
</dbReference>
<dbReference type="SUPFAM" id="SSF82171">
    <property type="entry name" value="DPP6 N-terminal domain-like"/>
    <property type="match status" value="1"/>
</dbReference>
<feature type="compositionally biased region" description="Gly residues" evidence="1">
    <location>
        <begin position="12"/>
        <end position="33"/>
    </location>
</feature>
<gene>
    <name evidence="2" type="ORF">LZC95_10320</name>
</gene>
<organism evidence="2 3">
    <name type="scientific">Pendulispora brunnea</name>
    <dbReference type="NCBI Taxonomy" id="2905690"/>
    <lineage>
        <taxon>Bacteria</taxon>
        <taxon>Pseudomonadati</taxon>
        <taxon>Myxococcota</taxon>
        <taxon>Myxococcia</taxon>
        <taxon>Myxococcales</taxon>
        <taxon>Sorangiineae</taxon>
        <taxon>Pendulisporaceae</taxon>
        <taxon>Pendulispora</taxon>
    </lineage>
</organism>
<name>A0ABZ2KF66_9BACT</name>
<dbReference type="Proteomes" id="UP001379533">
    <property type="component" value="Chromosome"/>
</dbReference>
<evidence type="ECO:0000256" key="1">
    <source>
        <dbReference type="SAM" id="MobiDB-lite"/>
    </source>
</evidence>
<accession>A0ABZ2KF66</accession>
<evidence type="ECO:0000313" key="2">
    <source>
        <dbReference type="EMBL" id="WXA97229.1"/>
    </source>
</evidence>
<sequence>MPWAVYGCASGGSVDGEGPETGTGGGFVPGGDAGPDVKVPVDTTPYKITSATATLSGMTSDGYAVYHTADGLYAVAAKPASTPVRITTDSAIAVVRGPVVFAYTNVNYTNNTGTLTIWTAAGGVKAVGPTLLSDDMVAATDDGGQILFTADVTSTTASLNVSSSRTPDKRQILVPAMGRGSATTCRPRFGFAGQRAIAVWCGDGSQSATLARYEAPATAAATWTTSSIASDVQPAWVADARGDRVFFVTNNSRGMIADGQGVVLVDNGVTWATFADNGNSLLYTVNDQLRRTSLPAVNPTPVVTVGFAARAPFSPNYAYALYSTVITYDGGEHRDLYLASTSKLNPAPDKLVEGANGQLSRSAFTDDSSNVLYLTDIKPDRGTLNARPVGGGSVRKFPNVDSVLAATGSTIVFSDNRSDPQTYPVVSDVKVVDLATGQAPFLLRAKVLDGRTVQLTPQRDKIVYAIPRAEGEQGAADEGLWVQAIP</sequence>
<feature type="region of interest" description="Disordered" evidence="1">
    <location>
        <begin position="12"/>
        <end position="35"/>
    </location>
</feature>